<evidence type="ECO:0000313" key="2">
    <source>
        <dbReference type="EMBL" id="OPG16232.1"/>
    </source>
</evidence>
<dbReference type="Proteomes" id="UP000077421">
    <property type="component" value="Unassembled WGS sequence"/>
</dbReference>
<evidence type="ECO:0000313" key="4">
    <source>
        <dbReference type="Proteomes" id="UP000190229"/>
    </source>
</evidence>
<evidence type="ECO:0008006" key="5">
    <source>
        <dbReference type="Google" id="ProtNLM"/>
    </source>
</evidence>
<evidence type="ECO:0000313" key="1">
    <source>
        <dbReference type="EMBL" id="OAG94200.1"/>
    </source>
</evidence>
<keyword evidence="4" id="KW-1185">Reference proteome</keyword>
<gene>
    <name evidence="1" type="ORF">AYW79_06740</name>
    <name evidence="2" type="ORF">B2M26_07940</name>
</gene>
<proteinExistence type="predicted"/>
<accession>A0A162UKY7</accession>
<organism evidence="1 3">
    <name type="scientific">Ferroacidibacillus organovorans</name>
    <dbReference type="NCBI Taxonomy" id="1765683"/>
    <lineage>
        <taxon>Bacteria</taxon>
        <taxon>Bacillati</taxon>
        <taxon>Bacillota</taxon>
        <taxon>Bacilli</taxon>
        <taxon>Bacillales</taxon>
        <taxon>Alicyclobacillaceae</taxon>
        <taxon>Ferroacidibacillus</taxon>
    </lineage>
</organism>
<dbReference type="EMBL" id="LSUQ01000014">
    <property type="protein sequence ID" value="OAG94200.1"/>
    <property type="molecule type" value="Genomic_DNA"/>
</dbReference>
<name>A0A162UKY7_9BACL</name>
<dbReference type="AlphaFoldDB" id="A0A162UKY7"/>
<evidence type="ECO:0000313" key="3">
    <source>
        <dbReference type="Proteomes" id="UP000077421"/>
    </source>
</evidence>
<dbReference type="Pfam" id="PF10719">
    <property type="entry name" value="ComFB"/>
    <property type="match status" value="1"/>
</dbReference>
<comment type="caution">
    <text evidence="1">The sequence shown here is derived from an EMBL/GenBank/DDBJ whole genome shotgun (WGS) entry which is preliminary data.</text>
</comment>
<dbReference type="InterPro" id="IPR019657">
    <property type="entry name" value="ComFB"/>
</dbReference>
<dbReference type="EMBL" id="MWPS01000021">
    <property type="protein sequence ID" value="OPG16232.1"/>
    <property type="molecule type" value="Genomic_DNA"/>
</dbReference>
<reference evidence="1 3" key="1">
    <citation type="submission" date="2016-02" db="EMBL/GenBank/DDBJ databases">
        <title>Draft genome sequence of Acidibacillus ferrooxidans SLC66.</title>
        <authorList>
            <person name="Oliveira G."/>
            <person name="Nancucheo I."/>
            <person name="Dall'Agnol H."/>
            <person name="Johnson B."/>
            <person name="Oliveira R."/>
            <person name="Nunes G.L."/>
            <person name="Tzotzos G."/>
            <person name="Orellana S.C."/>
            <person name="Salim A.C."/>
            <person name="Araujo F.M."/>
        </authorList>
    </citation>
    <scope>NUCLEOTIDE SEQUENCE [LARGE SCALE GENOMIC DNA]</scope>
    <source>
        <strain evidence="1 3">SLC66</strain>
    </source>
</reference>
<dbReference type="Proteomes" id="UP000190229">
    <property type="component" value="Unassembled WGS sequence"/>
</dbReference>
<dbReference type="STRING" id="1765683.B2M26_07940"/>
<reference evidence="2 4" key="2">
    <citation type="submission" date="2017-02" db="EMBL/GenBank/DDBJ databases">
        <title>Draft genome of Acidibacillus ferrooxidans Huett2.</title>
        <authorList>
            <person name="Schopf S."/>
        </authorList>
    </citation>
    <scope>NUCLEOTIDE SEQUENCE [LARGE SCALE GENOMIC DNA]</scope>
    <source>
        <strain evidence="2 4">Huett2</strain>
    </source>
</reference>
<protein>
    <recommendedName>
        <fullName evidence="5">Competence protein ComFB</fullName>
    </recommendedName>
</protein>
<sequence length="91" mass="10351">MVDELLVNVVEEVARFTLDDMLTRMDDVCACDICKTDMLAIALNHLTPHYSSRPDGQAYSKAGMQFDQARVDLIRELTKAIWIVHENCKHA</sequence>